<dbReference type="EC" id="5.2.1.8" evidence="5"/>
<keyword evidence="3" id="KW-1133">Transmembrane helix</keyword>
<dbReference type="Pfam" id="PF00639">
    <property type="entry name" value="Rotamase"/>
    <property type="match status" value="1"/>
</dbReference>
<feature type="compositionally biased region" description="Low complexity" evidence="2">
    <location>
        <begin position="414"/>
        <end position="425"/>
    </location>
</feature>
<keyword evidence="3" id="KW-0472">Membrane</keyword>
<dbReference type="InterPro" id="IPR046357">
    <property type="entry name" value="PPIase_dom_sf"/>
</dbReference>
<dbReference type="InterPro" id="IPR023058">
    <property type="entry name" value="PPIase_PpiC_CS"/>
</dbReference>
<proteinExistence type="predicted"/>
<accession>A0A921LT76</accession>
<reference evidence="5" key="1">
    <citation type="journal article" date="2021" name="PeerJ">
        <title>Extensive microbial diversity within the chicken gut microbiome revealed by metagenomics and culture.</title>
        <authorList>
            <person name="Gilroy R."/>
            <person name="Ravi A."/>
            <person name="Getino M."/>
            <person name="Pursley I."/>
            <person name="Horton D.L."/>
            <person name="Alikhan N.F."/>
            <person name="Baker D."/>
            <person name="Gharbi K."/>
            <person name="Hall N."/>
            <person name="Watson M."/>
            <person name="Adriaenssens E.M."/>
            <person name="Foster-Nyarko E."/>
            <person name="Jarju S."/>
            <person name="Secka A."/>
            <person name="Antonio M."/>
            <person name="Oren A."/>
            <person name="Chaudhuri R.R."/>
            <person name="La Ragione R."/>
            <person name="Hildebrand F."/>
            <person name="Pallen M.J."/>
        </authorList>
    </citation>
    <scope>NUCLEOTIDE SEQUENCE</scope>
    <source>
        <strain evidence="5">ChiHjej13B12-9602</strain>
    </source>
</reference>
<dbReference type="SUPFAM" id="SSF109998">
    <property type="entry name" value="Triger factor/SurA peptide-binding domain-like"/>
    <property type="match status" value="1"/>
</dbReference>
<dbReference type="RefSeq" id="WP_273189439.1">
    <property type="nucleotide sequence ID" value="NZ_DYUZ01000015.1"/>
</dbReference>
<protein>
    <submittedName>
        <fullName evidence="5">Peptidylprolyl isomerase</fullName>
        <ecNumber evidence="5">5.2.1.8</ecNumber>
    </submittedName>
</protein>
<dbReference type="GO" id="GO:0003755">
    <property type="term" value="F:peptidyl-prolyl cis-trans isomerase activity"/>
    <property type="evidence" value="ECO:0007669"/>
    <property type="project" value="UniProtKB-KW"/>
</dbReference>
<dbReference type="Proteomes" id="UP000753256">
    <property type="component" value="Unassembled WGS sequence"/>
</dbReference>
<dbReference type="PROSITE" id="PS50198">
    <property type="entry name" value="PPIC_PPIASE_2"/>
    <property type="match status" value="1"/>
</dbReference>
<feature type="region of interest" description="Disordered" evidence="2">
    <location>
        <begin position="402"/>
        <end position="425"/>
    </location>
</feature>
<gene>
    <name evidence="5" type="ORF">K8V70_03730</name>
</gene>
<dbReference type="InterPro" id="IPR027304">
    <property type="entry name" value="Trigger_fact/SurA_dom_sf"/>
</dbReference>
<dbReference type="PANTHER" id="PTHR47245:SF2">
    <property type="entry name" value="PEPTIDYL-PROLYL CIS-TRANS ISOMERASE HP_0175-RELATED"/>
    <property type="match status" value="1"/>
</dbReference>
<organism evidence="5 6">
    <name type="scientific">Enorma phocaeensis</name>
    <dbReference type="NCBI Taxonomy" id="1871019"/>
    <lineage>
        <taxon>Bacteria</taxon>
        <taxon>Bacillati</taxon>
        <taxon>Actinomycetota</taxon>
        <taxon>Coriobacteriia</taxon>
        <taxon>Coriobacteriales</taxon>
        <taxon>Coriobacteriaceae</taxon>
        <taxon>Enorma</taxon>
    </lineage>
</organism>
<dbReference type="PROSITE" id="PS01096">
    <property type="entry name" value="PPIC_PPIASE_1"/>
    <property type="match status" value="1"/>
</dbReference>
<dbReference type="SUPFAM" id="SSF54534">
    <property type="entry name" value="FKBP-like"/>
    <property type="match status" value="1"/>
</dbReference>
<sequence>MASNNQQGKGRSAGKHPSRNAHSGASAPLTKGDFKREQKRKMGTGVKYVLVVIGILAMLLSVTGVACSGILNQVQSGESYNLTGGVAATVNGVNITEDTVTNQIMSTRSSLGCDADEDWAAYLAQNDQTPESYRESVIQSIAEDYLLTEAIRDNNITVSDEEVEARWQEAVAGYESEDAFVSMLSQLGYTEDSYKQMIESQLQQQALRDAVAPVEDPTDDEIIAYANENLSTYNDARRSSHILIKVAEDADDATREEARQQAQDILDQINAGEISFEDAAKEYSDDSSAENGGDVGWDKETTFVDAYQEALSALDTGQVSGVVETEYGFHIITCTDHFYVDGEVTSIDQIPEDLRTTFGDAIKSEKQGTAYTEWFQNYVDSADLQINEMPADVPYNVDMSLATSASTDEDDASGDASSTGDAAAE</sequence>
<dbReference type="PANTHER" id="PTHR47245">
    <property type="entry name" value="PEPTIDYLPROLYL ISOMERASE"/>
    <property type="match status" value="1"/>
</dbReference>
<evidence type="ECO:0000256" key="2">
    <source>
        <dbReference type="SAM" id="MobiDB-lite"/>
    </source>
</evidence>
<evidence type="ECO:0000313" key="5">
    <source>
        <dbReference type="EMBL" id="HJG36961.1"/>
    </source>
</evidence>
<reference evidence="5" key="2">
    <citation type="submission" date="2021-09" db="EMBL/GenBank/DDBJ databases">
        <authorList>
            <person name="Gilroy R."/>
        </authorList>
    </citation>
    <scope>NUCLEOTIDE SEQUENCE</scope>
    <source>
        <strain evidence="5">ChiHjej13B12-9602</strain>
    </source>
</reference>
<name>A0A921LT76_9ACTN</name>
<keyword evidence="1 5" id="KW-0413">Isomerase</keyword>
<evidence type="ECO:0000256" key="3">
    <source>
        <dbReference type="SAM" id="Phobius"/>
    </source>
</evidence>
<keyword evidence="1" id="KW-0697">Rotamase</keyword>
<keyword evidence="3" id="KW-0812">Transmembrane</keyword>
<comment type="caution">
    <text evidence="5">The sequence shown here is derived from an EMBL/GenBank/DDBJ whole genome shotgun (WGS) entry which is preliminary data.</text>
</comment>
<dbReference type="AlphaFoldDB" id="A0A921LT76"/>
<feature type="region of interest" description="Disordered" evidence="2">
    <location>
        <begin position="1"/>
        <end position="37"/>
    </location>
</feature>
<dbReference type="InterPro" id="IPR000297">
    <property type="entry name" value="PPIase_PpiC"/>
</dbReference>
<feature type="transmembrane region" description="Helical" evidence="3">
    <location>
        <begin position="48"/>
        <end position="71"/>
    </location>
</feature>
<feature type="domain" description="PpiC" evidence="4">
    <location>
        <begin position="234"/>
        <end position="336"/>
    </location>
</feature>
<dbReference type="InterPro" id="IPR050245">
    <property type="entry name" value="PrsA_foldase"/>
</dbReference>
<dbReference type="EMBL" id="DYUZ01000015">
    <property type="protein sequence ID" value="HJG36961.1"/>
    <property type="molecule type" value="Genomic_DNA"/>
</dbReference>
<dbReference type="Pfam" id="PF13624">
    <property type="entry name" value="SurA_N_3"/>
    <property type="match status" value="1"/>
</dbReference>
<evidence type="ECO:0000313" key="6">
    <source>
        <dbReference type="Proteomes" id="UP000753256"/>
    </source>
</evidence>
<evidence type="ECO:0000259" key="4">
    <source>
        <dbReference type="PROSITE" id="PS50198"/>
    </source>
</evidence>
<evidence type="ECO:0000256" key="1">
    <source>
        <dbReference type="PROSITE-ProRule" id="PRU00278"/>
    </source>
</evidence>
<dbReference type="Gene3D" id="3.10.50.40">
    <property type="match status" value="1"/>
</dbReference>
<dbReference type="Gene3D" id="1.10.4030.10">
    <property type="entry name" value="Porin chaperone SurA, peptide-binding domain"/>
    <property type="match status" value="1"/>
</dbReference>